<protein>
    <submittedName>
        <fullName evidence="1">YfiR family protein</fullName>
    </submittedName>
</protein>
<comment type="caution">
    <text evidence="1">The sequence shown here is derived from an EMBL/GenBank/DDBJ whole genome shotgun (WGS) entry which is preliminary data.</text>
</comment>
<sequence>MFWRRACQADPYNQESIKILSRKAALAVRRPSPARRPHLHHISAGIELLKAVALHGIVVLHIAMALACPEPVLAAASSTIDTPTSAGATSLSARIRHVVGGILGHARWPRQPEHLQLCLTGASRYEQALMDVPLPGAPPMASQTLPFDSPQLLTQCHAVYIGTLATPQRTRLVASLVGRPILTIREQGGTCVDGTLFCLHIRDDAIFFEINLDSVARSGLRIDPRVLAVPHTDPLPAQGH</sequence>
<dbReference type="EMBL" id="RDQO01000003">
    <property type="protein sequence ID" value="RMX05981.1"/>
    <property type="molecule type" value="Genomic_DNA"/>
</dbReference>
<dbReference type="OrthoDB" id="7355447at2"/>
<proteinExistence type="predicted"/>
<dbReference type="Pfam" id="PF13689">
    <property type="entry name" value="DUF4154"/>
    <property type="match status" value="1"/>
</dbReference>
<reference evidence="1 2" key="1">
    <citation type="submission" date="2018-10" db="EMBL/GenBank/DDBJ databases">
        <title>Draft genome of Cortibacter populi DSM10536.</title>
        <authorList>
            <person name="Bernier A.-M."/>
            <person name="Bernard K."/>
        </authorList>
    </citation>
    <scope>NUCLEOTIDE SEQUENCE [LARGE SCALE GENOMIC DNA]</scope>
    <source>
        <strain evidence="1 2">DSM 105136</strain>
    </source>
</reference>
<dbReference type="InterPro" id="IPR025293">
    <property type="entry name" value="YfiR/HmsC-like"/>
</dbReference>
<organism evidence="1 2">
    <name type="scientific">Corticibacter populi</name>
    <dbReference type="NCBI Taxonomy" id="1550736"/>
    <lineage>
        <taxon>Bacteria</taxon>
        <taxon>Pseudomonadati</taxon>
        <taxon>Pseudomonadota</taxon>
        <taxon>Betaproteobacteria</taxon>
        <taxon>Burkholderiales</taxon>
        <taxon>Comamonadaceae</taxon>
        <taxon>Corticibacter</taxon>
    </lineage>
</organism>
<evidence type="ECO:0000313" key="2">
    <source>
        <dbReference type="Proteomes" id="UP000278006"/>
    </source>
</evidence>
<evidence type="ECO:0000313" key="1">
    <source>
        <dbReference type="EMBL" id="RMX05981.1"/>
    </source>
</evidence>
<gene>
    <name evidence="1" type="ORF">D8I35_12655</name>
</gene>
<dbReference type="AlphaFoldDB" id="A0A3M6QT00"/>
<keyword evidence="2" id="KW-1185">Reference proteome</keyword>
<accession>A0A3M6QT00</accession>
<dbReference type="Proteomes" id="UP000278006">
    <property type="component" value="Unassembled WGS sequence"/>
</dbReference>
<name>A0A3M6QT00_9BURK</name>